<feature type="compositionally biased region" description="Low complexity" evidence="4">
    <location>
        <begin position="331"/>
        <end position="341"/>
    </location>
</feature>
<feature type="region of interest" description="Disordered" evidence="4">
    <location>
        <begin position="321"/>
        <end position="341"/>
    </location>
</feature>
<evidence type="ECO:0000259" key="5">
    <source>
        <dbReference type="PROSITE" id="PS50893"/>
    </source>
</evidence>
<dbReference type="PROSITE" id="PS00211">
    <property type="entry name" value="ABC_TRANSPORTER_1"/>
    <property type="match status" value="2"/>
</dbReference>
<organism evidence="6 7">
    <name type="scientific">Diacronema lutheri</name>
    <name type="common">Unicellular marine alga</name>
    <name type="synonym">Monochrysis lutheri</name>
    <dbReference type="NCBI Taxonomy" id="2081491"/>
    <lineage>
        <taxon>Eukaryota</taxon>
        <taxon>Haptista</taxon>
        <taxon>Haptophyta</taxon>
        <taxon>Pavlovophyceae</taxon>
        <taxon>Pavlovales</taxon>
        <taxon>Pavlovaceae</taxon>
        <taxon>Diacronema</taxon>
    </lineage>
</organism>
<keyword evidence="7" id="KW-1185">Reference proteome</keyword>
<dbReference type="Gene3D" id="3.40.50.300">
    <property type="entry name" value="P-loop containing nucleotide triphosphate hydrolases"/>
    <property type="match status" value="2"/>
</dbReference>
<dbReference type="InterPro" id="IPR003593">
    <property type="entry name" value="AAA+_ATPase"/>
</dbReference>
<dbReference type="InterPro" id="IPR017871">
    <property type="entry name" value="ABC_transporter-like_CS"/>
</dbReference>
<feature type="compositionally biased region" description="Gly residues" evidence="4">
    <location>
        <begin position="321"/>
        <end position="330"/>
    </location>
</feature>
<evidence type="ECO:0000256" key="2">
    <source>
        <dbReference type="ARBA" id="ARBA00022741"/>
    </source>
</evidence>
<dbReference type="GO" id="GO:0016887">
    <property type="term" value="F:ATP hydrolysis activity"/>
    <property type="evidence" value="ECO:0007669"/>
    <property type="project" value="InterPro"/>
</dbReference>
<dbReference type="Pfam" id="PF12848">
    <property type="entry name" value="ABC_tran_Xtn"/>
    <property type="match status" value="1"/>
</dbReference>
<dbReference type="PANTHER" id="PTHR19211:SF134">
    <property type="entry name" value="ABC TRANSPORTER DOMAIN-CONTAINING PROTEIN"/>
    <property type="match status" value="1"/>
</dbReference>
<keyword evidence="3" id="KW-0067">ATP-binding</keyword>
<dbReference type="Proteomes" id="UP000751190">
    <property type="component" value="Unassembled WGS sequence"/>
</dbReference>
<dbReference type="CDD" id="cd03221">
    <property type="entry name" value="ABCF_EF-3"/>
    <property type="match status" value="2"/>
</dbReference>
<comment type="caution">
    <text evidence="6">The sequence shown here is derived from an EMBL/GenBank/DDBJ whole genome shotgun (WGS) entry which is preliminary data.</text>
</comment>
<accession>A0A8J6C8C4</accession>
<dbReference type="SMART" id="SM00382">
    <property type="entry name" value="AAA"/>
    <property type="match status" value="2"/>
</dbReference>
<feature type="domain" description="ABC transporter" evidence="5">
    <location>
        <begin position="574"/>
        <end position="793"/>
    </location>
</feature>
<dbReference type="EMBL" id="JAGTXO010000010">
    <property type="protein sequence ID" value="KAG8465277.1"/>
    <property type="molecule type" value="Genomic_DNA"/>
</dbReference>
<name>A0A8J6C8C4_DIALT</name>
<dbReference type="FunFam" id="3.40.50.300:FF:000011">
    <property type="entry name" value="Putative ABC transporter ATP-binding component"/>
    <property type="match status" value="1"/>
</dbReference>
<dbReference type="InterPro" id="IPR032781">
    <property type="entry name" value="ABC_tran_Xtn"/>
</dbReference>
<dbReference type="PANTHER" id="PTHR19211">
    <property type="entry name" value="ATP-BINDING TRANSPORT PROTEIN-RELATED"/>
    <property type="match status" value="1"/>
</dbReference>
<dbReference type="AlphaFoldDB" id="A0A8J6C8C4"/>
<keyword evidence="2" id="KW-0547">Nucleotide-binding</keyword>
<evidence type="ECO:0000313" key="7">
    <source>
        <dbReference type="Proteomes" id="UP000751190"/>
    </source>
</evidence>
<evidence type="ECO:0000256" key="3">
    <source>
        <dbReference type="ARBA" id="ARBA00022840"/>
    </source>
</evidence>
<feature type="domain" description="ABC transporter" evidence="5">
    <location>
        <begin position="221"/>
        <end position="494"/>
    </location>
</feature>
<dbReference type="InterPro" id="IPR027417">
    <property type="entry name" value="P-loop_NTPase"/>
</dbReference>
<sequence>MAANAVRAAVTEAGLDSGALDDAIIEYVAGTIDSALDEGQADDDVLEAIAPLLDDVLAVGDGALLARLCADILRRARDVPATGAAGAAHAMGVIGAPVVPSTPAALDVPILLASGEGELPELVAELMTSQSGGGAFGNSDNSAKYGNATIDAAAGRAGAGEDGAAPDGPRLTSLAETRARLRAAADVAARDAALAEEAEAEAAVKKYMRARASNRNASRDVHVKSFTLLAPDGRPLLESASLRLSGGRKYGLLGQNGAGKSSLLRAIAAYELVGFPEALRVVHVRQEGAVDLDATPLATVLKADVELRVLQRRRRELEAAIGGGGGGGSADGAHGSDAASDAATAAEGDSAALSKQLVQTLDALAALSADSAEQRACQILHGLGVDERMRAQPVRALSGGWRVRVCLAAALFVRCDLLLLDEPTNHLDLVALRWLTAFLRQREQTCLIVSHDRDFLDAVCTDVLLLARRTLSAYRGDVSTFVRVQAEEYVAARRAYEAQQAEVASLQAMVDKFDLSKNSAEHNRKAKRTPSAMAQVKSREQALRRMEEKGLLEDPDKESGFARVKLDFPPPPPLKRSQLLALDSAAIGYTGHAPLVRAVCAQLHATSRVGILGANGAGKTTLLRTMTGELPPLSGEASLNRAAQVVSFAQHHVDQLDLDKSALEHLLARFPGTKELEARTRLAAFGLVDGGAFRKMRSLSGGQKSRVAFCELAWQPPHLVVLDEPTNHLDLETIDVLIDALARFGGAVVVISHDQYFLRATVREYWAVARGELRAFHDGDLDGAKQWTYGDDA</sequence>
<reference evidence="6" key="1">
    <citation type="submission" date="2021-05" db="EMBL/GenBank/DDBJ databases">
        <title>The genome of the haptophyte Pavlova lutheri (Diacronema luteri, Pavlovales) - a model for lipid biosynthesis in eukaryotic algae.</title>
        <authorList>
            <person name="Hulatt C.J."/>
            <person name="Posewitz M.C."/>
        </authorList>
    </citation>
    <scope>NUCLEOTIDE SEQUENCE</scope>
    <source>
        <strain evidence="6">NIVA-4/92</strain>
    </source>
</reference>
<dbReference type="Pfam" id="PF00005">
    <property type="entry name" value="ABC_tran"/>
    <property type="match status" value="2"/>
</dbReference>
<evidence type="ECO:0000313" key="6">
    <source>
        <dbReference type="EMBL" id="KAG8465277.1"/>
    </source>
</evidence>
<evidence type="ECO:0000256" key="4">
    <source>
        <dbReference type="SAM" id="MobiDB-lite"/>
    </source>
</evidence>
<dbReference type="OrthoDB" id="2110130at2759"/>
<dbReference type="FunFam" id="3.40.50.300:FF:001197">
    <property type="entry name" value="Putative ATP-binding cassette family ATPase"/>
    <property type="match status" value="1"/>
</dbReference>
<dbReference type="GO" id="GO:0005524">
    <property type="term" value="F:ATP binding"/>
    <property type="evidence" value="ECO:0007669"/>
    <property type="project" value="UniProtKB-KW"/>
</dbReference>
<protein>
    <recommendedName>
        <fullName evidence="5">ABC transporter domain-containing protein</fullName>
    </recommendedName>
</protein>
<gene>
    <name evidence="6" type="ORF">KFE25_002584</name>
</gene>
<dbReference type="OMA" id="ANDVAPC"/>
<dbReference type="InterPro" id="IPR050611">
    <property type="entry name" value="ABCF"/>
</dbReference>
<proteinExistence type="predicted"/>
<dbReference type="SUPFAM" id="SSF52540">
    <property type="entry name" value="P-loop containing nucleoside triphosphate hydrolases"/>
    <property type="match status" value="2"/>
</dbReference>
<keyword evidence="1" id="KW-0677">Repeat</keyword>
<evidence type="ECO:0000256" key="1">
    <source>
        <dbReference type="ARBA" id="ARBA00022737"/>
    </source>
</evidence>
<dbReference type="InterPro" id="IPR003439">
    <property type="entry name" value="ABC_transporter-like_ATP-bd"/>
</dbReference>
<dbReference type="PROSITE" id="PS50893">
    <property type="entry name" value="ABC_TRANSPORTER_2"/>
    <property type="match status" value="2"/>
</dbReference>